<evidence type="ECO:0000256" key="1">
    <source>
        <dbReference type="ARBA" id="ARBA00004123"/>
    </source>
</evidence>
<keyword evidence="2" id="KW-0853">WD repeat</keyword>
<keyword evidence="3" id="KW-0677">Repeat</keyword>
<proteinExistence type="predicted"/>
<name>A0A699L601_TANCI</name>
<gene>
    <name evidence="5" type="ORF">Tci_692681</name>
</gene>
<dbReference type="EMBL" id="BKCJ010575468">
    <property type="protein sequence ID" value="GFB20710.1"/>
    <property type="molecule type" value="Genomic_DNA"/>
</dbReference>
<protein>
    <submittedName>
        <fullName evidence="5">U3 snoRNP-associated protein-like EMB2271</fullName>
    </submittedName>
</protein>
<dbReference type="AlphaFoldDB" id="A0A699L601"/>
<keyword evidence="4" id="KW-0539">Nucleus</keyword>
<evidence type="ECO:0000256" key="4">
    <source>
        <dbReference type="ARBA" id="ARBA00023242"/>
    </source>
</evidence>
<comment type="subcellular location">
    <subcellularLocation>
        <location evidence="1">Nucleus</location>
    </subcellularLocation>
</comment>
<evidence type="ECO:0000313" key="5">
    <source>
        <dbReference type="EMBL" id="GFB20710.1"/>
    </source>
</evidence>
<accession>A0A699L601</accession>
<dbReference type="GO" id="GO:0034511">
    <property type="term" value="F:U3 snoRNA binding"/>
    <property type="evidence" value="ECO:0007669"/>
    <property type="project" value="InterPro"/>
</dbReference>
<dbReference type="GO" id="GO:0032040">
    <property type="term" value="C:small-subunit processome"/>
    <property type="evidence" value="ECO:0007669"/>
    <property type="project" value="TreeGrafter"/>
</dbReference>
<dbReference type="PANTHER" id="PTHR19865:SF0">
    <property type="entry name" value="U3 SMALL NUCLEOLAR RNA-INTERACTING PROTEIN 2"/>
    <property type="match status" value="1"/>
</dbReference>
<organism evidence="5">
    <name type="scientific">Tanacetum cinerariifolium</name>
    <name type="common">Dalmatian daisy</name>
    <name type="synonym">Chrysanthemum cinerariifolium</name>
    <dbReference type="NCBI Taxonomy" id="118510"/>
    <lineage>
        <taxon>Eukaryota</taxon>
        <taxon>Viridiplantae</taxon>
        <taxon>Streptophyta</taxon>
        <taxon>Embryophyta</taxon>
        <taxon>Tracheophyta</taxon>
        <taxon>Spermatophyta</taxon>
        <taxon>Magnoliopsida</taxon>
        <taxon>eudicotyledons</taxon>
        <taxon>Gunneridae</taxon>
        <taxon>Pentapetalae</taxon>
        <taxon>asterids</taxon>
        <taxon>campanulids</taxon>
        <taxon>Asterales</taxon>
        <taxon>Asteraceae</taxon>
        <taxon>Asteroideae</taxon>
        <taxon>Anthemideae</taxon>
        <taxon>Anthemidinae</taxon>
        <taxon>Tanacetum</taxon>
    </lineage>
</organism>
<dbReference type="Gene3D" id="2.130.10.10">
    <property type="entry name" value="YVTN repeat-like/Quinoprotein amine dehydrogenase"/>
    <property type="match status" value="1"/>
</dbReference>
<evidence type="ECO:0000256" key="3">
    <source>
        <dbReference type="ARBA" id="ARBA00022737"/>
    </source>
</evidence>
<reference evidence="5" key="1">
    <citation type="journal article" date="2019" name="Sci. Rep.">
        <title>Draft genome of Tanacetum cinerariifolium, the natural source of mosquito coil.</title>
        <authorList>
            <person name="Yamashiro T."/>
            <person name="Shiraishi A."/>
            <person name="Satake H."/>
            <person name="Nakayama K."/>
        </authorList>
    </citation>
    <scope>NUCLEOTIDE SEQUENCE</scope>
</reference>
<feature type="non-terminal residue" evidence="5">
    <location>
        <position position="1"/>
    </location>
</feature>
<evidence type="ECO:0000256" key="2">
    <source>
        <dbReference type="ARBA" id="ARBA00022574"/>
    </source>
</evidence>
<sequence length="58" mass="6175">KGVKPLFELPLVGYVNSLAFAKSGKFLVAGVGKEPRLGRWGSLPTARHGVALHPLHLS</sequence>
<dbReference type="PANTHER" id="PTHR19865">
    <property type="entry name" value="U3 SMALL NUCLEOLAR RNA INTERACTING PROTEIN 2"/>
    <property type="match status" value="1"/>
</dbReference>
<dbReference type="InterPro" id="IPR015943">
    <property type="entry name" value="WD40/YVTN_repeat-like_dom_sf"/>
</dbReference>
<comment type="caution">
    <text evidence="5">The sequence shown here is derived from an EMBL/GenBank/DDBJ whole genome shotgun (WGS) entry which is preliminary data.</text>
</comment>
<dbReference type="InterPro" id="IPR039241">
    <property type="entry name" value="Rrp9-like"/>
</dbReference>